<dbReference type="PROSITE" id="PS50870">
    <property type="entry name" value="AH"/>
    <property type="match status" value="1"/>
</dbReference>
<feature type="compositionally biased region" description="Basic and acidic residues" evidence="1">
    <location>
        <begin position="172"/>
        <end position="188"/>
    </location>
</feature>
<proteinExistence type="predicted"/>
<dbReference type="PANTHER" id="PTHR10164:SF4">
    <property type="entry name" value="GH23156P"/>
    <property type="match status" value="1"/>
</dbReference>
<feature type="domain" description="AH" evidence="2">
    <location>
        <begin position="1"/>
        <end position="143"/>
    </location>
</feature>
<dbReference type="GeneTree" id="ENSGT00390000005530"/>
<dbReference type="InterPro" id="IPR006723">
    <property type="entry name" value="Islet_autoAg_Ica1_C"/>
</dbReference>
<feature type="region of interest" description="Disordered" evidence="1">
    <location>
        <begin position="367"/>
        <end position="402"/>
    </location>
</feature>
<dbReference type="Pfam" id="PF06456">
    <property type="entry name" value="Arfaptin"/>
    <property type="match status" value="1"/>
</dbReference>
<dbReference type="Proteomes" id="UP000007875">
    <property type="component" value="Unassembled WGS sequence"/>
</dbReference>
<name>H2ZC36_CIOSA</name>
<evidence type="ECO:0000256" key="1">
    <source>
        <dbReference type="SAM" id="MobiDB-lite"/>
    </source>
</evidence>
<dbReference type="SMART" id="SM01015">
    <property type="entry name" value="Arfaptin"/>
    <property type="match status" value="1"/>
</dbReference>
<dbReference type="STRING" id="51511.ENSCSAVP00000015152"/>
<dbReference type="GO" id="GO:0051049">
    <property type="term" value="P:regulation of transport"/>
    <property type="evidence" value="ECO:0007669"/>
    <property type="project" value="TreeGrafter"/>
</dbReference>
<feature type="compositionally biased region" description="Low complexity" evidence="1">
    <location>
        <begin position="390"/>
        <end position="402"/>
    </location>
</feature>
<organism evidence="3 4">
    <name type="scientific">Ciona savignyi</name>
    <name type="common">Pacific transparent sea squirt</name>
    <dbReference type="NCBI Taxonomy" id="51511"/>
    <lineage>
        <taxon>Eukaryota</taxon>
        <taxon>Metazoa</taxon>
        <taxon>Chordata</taxon>
        <taxon>Tunicata</taxon>
        <taxon>Ascidiacea</taxon>
        <taxon>Phlebobranchia</taxon>
        <taxon>Cionidae</taxon>
        <taxon>Ciona</taxon>
    </lineage>
</organism>
<dbReference type="InterPro" id="IPR010504">
    <property type="entry name" value="AH_dom"/>
</dbReference>
<dbReference type="InterPro" id="IPR024114">
    <property type="entry name" value="Islet_autoAg_Ica1/Ica1-like"/>
</dbReference>
<accession>H2ZC36</accession>
<dbReference type="Gene3D" id="1.20.1270.60">
    <property type="entry name" value="Arfaptin homology (AH) domain/BAR domain"/>
    <property type="match status" value="1"/>
</dbReference>
<dbReference type="FunCoup" id="H2ZC36">
    <property type="interactions" value="23"/>
</dbReference>
<feature type="region of interest" description="Disordered" evidence="1">
    <location>
        <begin position="167"/>
        <end position="189"/>
    </location>
</feature>
<dbReference type="InterPro" id="IPR027267">
    <property type="entry name" value="AH/BAR_dom_sf"/>
</dbReference>
<dbReference type="HOGENOM" id="CLU_686136_0_0_1"/>
<dbReference type="Pfam" id="PF04629">
    <property type="entry name" value="ICA69"/>
    <property type="match status" value="1"/>
</dbReference>
<dbReference type="AlphaFoldDB" id="H2ZC36"/>
<evidence type="ECO:0000313" key="3">
    <source>
        <dbReference type="Ensembl" id="ENSCSAVP00000015152.1"/>
    </source>
</evidence>
<dbReference type="Ensembl" id="ENSCSAVT00000015326.1">
    <property type="protein sequence ID" value="ENSCSAVP00000015152.1"/>
    <property type="gene ID" value="ENSCSAVG00000008882.1"/>
</dbReference>
<reference evidence="3" key="3">
    <citation type="submission" date="2025-09" db="UniProtKB">
        <authorList>
            <consortium name="Ensembl"/>
        </authorList>
    </citation>
    <scope>IDENTIFICATION</scope>
</reference>
<reference evidence="3" key="2">
    <citation type="submission" date="2025-08" db="UniProtKB">
        <authorList>
            <consortium name="Ensembl"/>
        </authorList>
    </citation>
    <scope>IDENTIFICATION</scope>
</reference>
<dbReference type="GO" id="GO:0005794">
    <property type="term" value="C:Golgi apparatus"/>
    <property type="evidence" value="ECO:0007669"/>
    <property type="project" value="TreeGrafter"/>
</dbReference>
<protein>
    <recommendedName>
        <fullName evidence="2">AH domain-containing protein</fullName>
    </recommendedName>
</protein>
<keyword evidence="4" id="KW-1185">Reference proteome</keyword>
<dbReference type="PANTHER" id="PTHR10164">
    <property type="entry name" value="ISLET CELL AUTOANTIGEN 1"/>
    <property type="match status" value="1"/>
</dbReference>
<dbReference type="SUPFAM" id="SSF103657">
    <property type="entry name" value="BAR/IMD domain-like"/>
    <property type="match status" value="1"/>
</dbReference>
<dbReference type="eggNOG" id="KOG3891">
    <property type="taxonomic scope" value="Eukaryota"/>
</dbReference>
<reference evidence="4" key="1">
    <citation type="submission" date="2003-08" db="EMBL/GenBank/DDBJ databases">
        <authorList>
            <person name="Birren B."/>
            <person name="Nusbaum C."/>
            <person name="Abebe A."/>
            <person name="Abouelleil A."/>
            <person name="Adekoya E."/>
            <person name="Ait-zahra M."/>
            <person name="Allen N."/>
            <person name="Allen T."/>
            <person name="An P."/>
            <person name="Anderson M."/>
            <person name="Anderson S."/>
            <person name="Arachchi H."/>
            <person name="Armbruster J."/>
            <person name="Bachantsang P."/>
            <person name="Baldwin J."/>
            <person name="Barry A."/>
            <person name="Bayul T."/>
            <person name="Blitshsteyn B."/>
            <person name="Bloom T."/>
            <person name="Blye J."/>
            <person name="Boguslavskiy L."/>
            <person name="Borowsky M."/>
            <person name="Boukhgalter B."/>
            <person name="Brunache A."/>
            <person name="Butler J."/>
            <person name="Calixte N."/>
            <person name="Calvo S."/>
            <person name="Camarata J."/>
            <person name="Campo K."/>
            <person name="Chang J."/>
            <person name="Cheshatsang Y."/>
            <person name="Citroen M."/>
            <person name="Collymore A."/>
            <person name="Considine T."/>
            <person name="Cook A."/>
            <person name="Cooke P."/>
            <person name="Corum B."/>
            <person name="Cuomo C."/>
            <person name="David R."/>
            <person name="Dawoe T."/>
            <person name="Degray S."/>
            <person name="Dodge S."/>
            <person name="Dooley K."/>
            <person name="Dorje P."/>
            <person name="Dorjee K."/>
            <person name="Dorris L."/>
            <person name="Duffey N."/>
            <person name="Dupes A."/>
            <person name="Elkins T."/>
            <person name="Engels R."/>
            <person name="Erickson J."/>
            <person name="Farina A."/>
            <person name="Faro S."/>
            <person name="Ferreira P."/>
            <person name="Fischer H."/>
            <person name="Fitzgerald M."/>
            <person name="Foley K."/>
            <person name="Gage D."/>
            <person name="Galagan J."/>
            <person name="Gearin G."/>
            <person name="Gnerre S."/>
            <person name="Gnirke A."/>
            <person name="Goyette A."/>
            <person name="Graham J."/>
            <person name="Grandbois E."/>
            <person name="Gyaltsen K."/>
            <person name="Hafez N."/>
            <person name="Hagopian D."/>
            <person name="Hagos B."/>
            <person name="Hall J."/>
            <person name="Hatcher B."/>
            <person name="Heller A."/>
            <person name="Higgins H."/>
            <person name="Honan T."/>
            <person name="Horn A."/>
            <person name="Houde N."/>
            <person name="Hughes L."/>
            <person name="Hulme W."/>
            <person name="Husby E."/>
            <person name="Iliev I."/>
            <person name="Jaffe D."/>
            <person name="Jones C."/>
            <person name="Kamal M."/>
            <person name="Kamat A."/>
            <person name="Kamvysselis M."/>
            <person name="Karlsson E."/>
            <person name="Kells C."/>
            <person name="Kieu A."/>
            <person name="Kisner P."/>
            <person name="Kodira C."/>
            <person name="Kulbokas E."/>
            <person name="Labutti K."/>
            <person name="Lama D."/>
            <person name="Landers T."/>
            <person name="Leger J."/>
            <person name="Levine S."/>
            <person name="Lewis D."/>
            <person name="Lewis T."/>
            <person name="Lindblad-toh K."/>
            <person name="Liu X."/>
            <person name="Lokyitsang T."/>
            <person name="Lokyitsang Y."/>
            <person name="Lucien O."/>
            <person name="Lui A."/>
            <person name="Ma L.J."/>
            <person name="Mabbitt R."/>
            <person name="Macdonald J."/>
            <person name="Maclean C."/>
            <person name="Major J."/>
            <person name="Manning J."/>
            <person name="Marabella R."/>
            <person name="Maru K."/>
            <person name="Matthews C."/>
            <person name="Mauceli E."/>
            <person name="Mccarthy M."/>
            <person name="Mcdonough S."/>
            <person name="Mcghee T."/>
            <person name="Meldrim J."/>
            <person name="Meneus L."/>
            <person name="Mesirov J."/>
            <person name="Mihalev A."/>
            <person name="Mihova T."/>
            <person name="Mikkelsen T."/>
            <person name="Mlenga V."/>
            <person name="Moru K."/>
            <person name="Mozes J."/>
            <person name="Mulrain L."/>
            <person name="Munson G."/>
            <person name="Naylor J."/>
            <person name="Newes C."/>
            <person name="Nguyen C."/>
            <person name="Nguyen N."/>
            <person name="Nguyen T."/>
            <person name="Nicol R."/>
            <person name="Nielsen C."/>
            <person name="Nizzari M."/>
            <person name="Norbu C."/>
            <person name="Norbu N."/>
            <person name="O'donnell P."/>
            <person name="Okoawo O."/>
            <person name="O'leary S."/>
            <person name="Omotosho B."/>
            <person name="O'neill K."/>
            <person name="Osman S."/>
            <person name="Parker S."/>
            <person name="Perrin D."/>
            <person name="Phunkhang P."/>
            <person name="Piqani B."/>
            <person name="Purcell S."/>
            <person name="Rachupka T."/>
            <person name="Ramasamy U."/>
            <person name="Rameau R."/>
            <person name="Ray V."/>
            <person name="Raymond C."/>
            <person name="Retta R."/>
            <person name="Richardson S."/>
            <person name="Rise C."/>
            <person name="Rodriguez J."/>
            <person name="Rogers J."/>
            <person name="Rogov P."/>
            <person name="Rutman M."/>
            <person name="Schupbach R."/>
            <person name="Seaman C."/>
            <person name="Settipalli S."/>
            <person name="Sharpe T."/>
            <person name="Sheridan J."/>
            <person name="Sherpa N."/>
            <person name="Shi J."/>
            <person name="Smirnov S."/>
            <person name="Smith C."/>
            <person name="Sougnez C."/>
            <person name="Spencer B."/>
            <person name="Stalker J."/>
            <person name="Stange-thomann N."/>
            <person name="Stavropoulos S."/>
            <person name="Stetson K."/>
            <person name="Stone C."/>
            <person name="Stone S."/>
            <person name="Stubbs M."/>
            <person name="Talamas J."/>
            <person name="Tchuinga P."/>
            <person name="Tenzing P."/>
            <person name="Tesfaye S."/>
            <person name="Theodore J."/>
            <person name="Thoulutsang Y."/>
            <person name="Topham K."/>
            <person name="Towey S."/>
            <person name="Tsamla T."/>
            <person name="Tsomo N."/>
            <person name="Vallee D."/>
            <person name="Vassiliev H."/>
            <person name="Venkataraman V."/>
            <person name="Vinson J."/>
            <person name="Vo A."/>
            <person name="Wade C."/>
            <person name="Wang S."/>
            <person name="Wangchuk T."/>
            <person name="Wangdi T."/>
            <person name="Whittaker C."/>
            <person name="Wilkinson J."/>
            <person name="Wu Y."/>
            <person name="Wyman D."/>
            <person name="Yadav S."/>
            <person name="Yang S."/>
            <person name="Yang X."/>
            <person name="Yeager S."/>
            <person name="Yee E."/>
            <person name="Young G."/>
            <person name="Zainoun J."/>
            <person name="Zembeck L."/>
            <person name="Zimmer A."/>
            <person name="Zody M."/>
            <person name="Lander E."/>
        </authorList>
    </citation>
    <scope>NUCLEOTIDE SEQUENCE [LARGE SCALE GENOMIC DNA]</scope>
</reference>
<dbReference type="InParanoid" id="H2ZC36"/>
<dbReference type="SMART" id="SM01237">
    <property type="entry name" value="ICA69"/>
    <property type="match status" value="1"/>
</dbReference>
<evidence type="ECO:0000259" key="2">
    <source>
        <dbReference type="PROSITE" id="PS50870"/>
    </source>
</evidence>
<sequence length="402" mass="45855">MMNAVGKAQCYTAQQRLNLRSPLGRLHHDIETFRYRAIGDSVLSVNQMEESRTHYRASLRWMQDISSNLDPEQYKKLEKFRKVQNEVRLNKEKFDRLKWAVCQKVDLLCASRSNLFSNTLVPYQNEIMKFWEKTAHTLAAVLENIKDYQHYEFKLLKGLNPMQDLEVGDEENEKKQTQEEEGEQKHGDNQLISLDELGGELANDLFERGIHDLDSERVTDKDEEKNADQDNGNLLLGEINETDFQEPTKEDLDLWNDILGEENDTNTGKLEEQWHSVFGEFSFARPQSTKTPISPPQPPANNDLVMLDNNPEQPKQPQATTGGYLPSQLMDMMMTAPGPTPMVDQTTLYLQREMVGPGGIPSQMMGSQIGPQPPTYHSMFGSSVPYGNFQQAQGASQQQVPK</sequence>
<dbReference type="GO" id="GO:0019904">
    <property type="term" value="F:protein domain specific binding"/>
    <property type="evidence" value="ECO:0007669"/>
    <property type="project" value="InterPro"/>
</dbReference>
<evidence type="ECO:0000313" key="4">
    <source>
        <dbReference type="Proteomes" id="UP000007875"/>
    </source>
</evidence>